<dbReference type="EMBL" id="CAJOBA010025576">
    <property type="protein sequence ID" value="CAF3931579.1"/>
    <property type="molecule type" value="Genomic_DNA"/>
</dbReference>
<keyword evidence="5" id="KW-0378">Hydrolase</keyword>
<reference evidence="9" key="1">
    <citation type="submission" date="2021-02" db="EMBL/GenBank/DDBJ databases">
        <authorList>
            <person name="Nowell W R."/>
        </authorList>
    </citation>
    <scope>NUCLEOTIDE SEQUENCE</scope>
</reference>
<evidence type="ECO:0000256" key="3">
    <source>
        <dbReference type="ARBA" id="ARBA00022722"/>
    </source>
</evidence>
<dbReference type="PROSITE" id="PS50878">
    <property type="entry name" value="RT_POL"/>
    <property type="match status" value="1"/>
</dbReference>
<dbReference type="InterPro" id="IPR041588">
    <property type="entry name" value="Integrase_H2C2"/>
</dbReference>
<dbReference type="GO" id="GO:0003676">
    <property type="term" value="F:nucleic acid binding"/>
    <property type="evidence" value="ECO:0007669"/>
    <property type="project" value="InterPro"/>
</dbReference>
<evidence type="ECO:0000256" key="4">
    <source>
        <dbReference type="ARBA" id="ARBA00022759"/>
    </source>
</evidence>
<keyword evidence="6" id="KW-0695">RNA-directed DNA polymerase</keyword>
<dbReference type="CDD" id="cd09274">
    <property type="entry name" value="RNase_HI_RT_Ty3"/>
    <property type="match status" value="1"/>
</dbReference>
<dbReference type="FunFam" id="1.10.340.70:FF:000001">
    <property type="entry name" value="Retrovirus-related Pol polyprotein from transposon gypsy-like Protein"/>
    <property type="match status" value="1"/>
</dbReference>
<dbReference type="CDD" id="cd01647">
    <property type="entry name" value="RT_LTR"/>
    <property type="match status" value="1"/>
</dbReference>
<dbReference type="InterPro" id="IPR000477">
    <property type="entry name" value="RT_dom"/>
</dbReference>
<dbReference type="Gene3D" id="1.10.340.70">
    <property type="match status" value="1"/>
</dbReference>
<dbReference type="Gene3D" id="3.30.70.270">
    <property type="match status" value="2"/>
</dbReference>
<dbReference type="Proteomes" id="UP000677228">
    <property type="component" value="Unassembled WGS sequence"/>
</dbReference>
<dbReference type="InterPro" id="IPR041373">
    <property type="entry name" value="RT_RNaseH"/>
</dbReference>
<protein>
    <recommendedName>
        <fullName evidence="12">Reverse transcriptase</fullName>
    </recommendedName>
</protein>
<dbReference type="Pfam" id="PF17921">
    <property type="entry name" value="Integrase_H2C2"/>
    <property type="match status" value="1"/>
</dbReference>
<dbReference type="Gene3D" id="3.10.10.10">
    <property type="entry name" value="HIV Type 1 Reverse Transcriptase, subunit A, domain 1"/>
    <property type="match status" value="1"/>
</dbReference>
<dbReference type="GO" id="GO:0016787">
    <property type="term" value="F:hydrolase activity"/>
    <property type="evidence" value="ECO:0007669"/>
    <property type="project" value="UniProtKB-KW"/>
</dbReference>
<evidence type="ECO:0008006" key="12">
    <source>
        <dbReference type="Google" id="ProtNLM"/>
    </source>
</evidence>
<sequence length="940" mass="108562">RPYPKTVQQRKIIQQEVQQMINNNQVGPSRSPWSSPVIIQEKKDGTIRFLVDYRKLNAVTKKDNYPHPSTEELLNRIGGHQYYTKLDLKSGYFQIPISKADRPKTAFITQDGLYEFYVLSQGLMNAPATFQRVMNDLIGNGRWDYVVVYLDDILIFSNSFEEHQQHLNEILGILATANFQVNSAKCTIAVPEIEFLSHIISKNQLKPSSDKIKPIIDMIEPTTLKQANAFIGKLNWYRKFIPNFARIAAPINKVTNKTKAKRNEFKWGPEQSKSFHQFKQILISKPLFLDYPDPTAPFILTTDASNHQVGGILRQETKEGVRINYYVSIMMSEAERKYHPTEREFLGIYWCLNKLRNYIGSSSIIVETDHKPLINFHHGLKFKNQRIENWLLKLQDLLPQVIDVKYILGKNNSAADYLSRRQTPANSNTENRANGDWIQQPESWSETEPRAHQFIPSAPNITHQPPSKNNSWKKIQTLLFFLLVRKLFKSTSQKNQAKETATEVLLNPVTTRSTSKALGSLPPQAVPNIPTPQLQSASPSALLDLSEEKIRSEQLQDNIIQEKIARCNLTTKTNYKMINGILHRTNLSSCSTPLPYLPQTMIQAVLFANHDHPLSGHFGIERTYNKLKDKYYWPKMFETIQNYVQSCPECSQYNIQRRKPPGHLKPIRPPNEVFQVLGMDWWGPTQQESSDGNRYVLVITDLLSKYVIAKAFPANNALTTATMFMEEFILNHGAPECLITDQGSHFNNELMQAITKMIDTKHVFSTAYHPQTNGQVERFNATFCQQLSKYCHHNSEDWDHYLKYVVYAYNNTKHSSTKFTPYELAFNRQSRFPFDPPKTAFKFTKPNDYWTQVNTYKKLVHSIVQANIKQQQHLAKKRRRKIIQVRSTIHWTFCHPQTIESAQLPGGTSTRWLSTDRASQQHDSCIRTKYLVNIMKTITC</sequence>
<dbReference type="GO" id="GO:0015074">
    <property type="term" value="P:DNA integration"/>
    <property type="evidence" value="ECO:0007669"/>
    <property type="project" value="InterPro"/>
</dbReference>
<evidence type="ECO:0000259" key="8">
    <source>
        <dbReference type="PROSITE" id="PS50994"/>
    </source>
</evidence>
<dbReference type="Pfam" id="PF17917">
    <property type="entry name" value="RT_RNaseH"/>
    <property type="match status" value="1"/>
</dbReference>
<evidence type="ECO:0000256" key="1">
    <source>
        <dbReference type="ARBA" id="ARBA00022679"/>
    </source>
</evidence>
<evidence type="ECO:0000256" key="2">
    <source>
        <dbReference type="ARBA" id="ARBA00022695"/>
    </source>
</evidence>
<dbReference type="AlphaFoldDB" id="A0A8S2EE85"/>
<accession>A0A8S2EE85</accession>
<evidence type="ECO:0000256" key="6">
    <source>
        <dbReference type="ARBA" id="ARBA00022918"/>
    </source>
</evidence>
<keyword evidence="3" id="KW-0540">Nuclease</keyword>
<dbReference type="InterPro" id="IPR036397">
    <property type="entry name" value="RNaseH_sf"/>
</dbReference>
<feature type="domain" description="Integrase catalytic" evidence="8">
    <location>
        <begin position="665"/>
        <end position="829"/>
    </location>
</feature>
<dbReference type="PROSITE" id="PS50994">
    <property type="entry name" value="INTEGRASE"/>
    <property type="match status" value="1"/>
</dbReference>
<dbReference type="EMBL" id="CAJNOK010011393">
    <property type="protein sequence ID" value="CAF1139059.1"/>
    <property type="molecule type" value="Genomic_DNA"/>
</dbReference>
<feature type="domain" description="Reverse transcriptase" evidence="7">
    <location>
        <begin position="21"/>
        <end position="200"/>
    </location>
</feature>
<evidence type="ECO:0000313" key="11">
    <source>
        <dbReference type="Proteomes" id="UP000677228"/>
    </source>
</evidence>
<dbReference type="InterPro" id="IPR012337">
    <property type="entry name" value="RNaseH-like_sf"/>
</dbReference>
<dbReference type="Gene3D" id="3.30.420.10">
    <property type="entry name" value="Ribonuclease H-like superfamily/Ribonuclease H"/>
    <property type="match status" value="1"/>
</dbReference>
<keyword evidence="1" id="KW-0808">Transferase</keyword>
<feature type="non-terminal residue" evidence="9">
    <location>
        <position position="1"/>
    </location>
</feature>
<keyword evidence="4" id="KW-0255">Endonuclease</keyword>
<dbReference type="GO" id="GO:0003964">
    <property type="term" value="F:RNA-directed DNA polymerase activity"/>
    <property type="evidence" value="ECO:0007669"/>
    <property type="project" value="UniProtKB-KW"/>
</dbReference>
<dbReference type="Proteomes" id="UP000682733">
    <property type="component" value="Unassembled WGS sequence"/>
</dbReference>
<name>A0A8S2EE85_9BILA</name>
<dbReference type="PANTHER" id="PTHR37984">
    <property type="entry name" value="PROTEIN CBG26694"/>
    <property type="match status" value="1"/>
</dbReference>
<evidence type="ECO:0000256" key="5">
    <source>
        <dbReference type="ARBA" id="ARBA00022801"/>
    </source>
</evidence>
<keyword evidence="2" id="KW-0548">Nucleotidyltransferase</keyword>
<proteinExistence type="predicted"/>
<evidence type="ECO:0000313" key="10">
    <source>
        <dbReference type="EMBL" id="CAF3931579.1"/>
    </source>
</evidence>
<dbReference type="Pfam" id="PF00665">
    <property type="entry name" value="rve"/>
    <property type="match status" value="1"/>
</dbReference>
<evidence type="ECO:0000259" key="7">
    <source>
        <dbReference type="PROSITE" id="PS50878"/>
    </source>
</evidence>
<dbReference type="FunFam" id="3.30.70.270:FF:000020">
    <property type="entry name" value="Transposon Tf2-6 polyprotein-like Protein"/>
    <property type="match status" value="1"/>
</dbReference>
<dbReference type="Pfam" id="PF00078">
    <property type="entry name" value="RVT_1"/>
    <property type="match status" value="1"/>
</dbReference>
<dbReference type="GO" id="GO:0004519">
    <property type="term" value="F:endonuclease activity"/>
    <property type="evidence" value="ECO:0007669"/>
    <property type="project" value="UniProtKB-KW"/>
</dbReference>
<evidence type="ECO:0000313" key="9">
    <source>
        <dbReference type="EMBL" id="CAF1139059.1"/>
    </source>
</evidence>
<dbReference type="InterPro" id="IPR043502">
    <property type="entry name" value="DNA/RNA_pol_sf"/>
</dbReference>
<organism evidence="9 11">
    <name type="scientific">Didymodactylos carnosus</name>
    <dbReference type="NCBI Taxonomy" id="1234261"/>
    <lineage>
        <taxon>Eukaryota</taxon>
        <taxon>Metazoa</taxon>
        <taxon>Spiralia</taxon>
        <taxon>Gnathifera</taxon>
        <taxon>Rotifera</taxon>
        <taxon>Eurotatoria</taxon>
        <taxon>Bdelloidea</taxon>
        <taxon>Philodinida</taxon>
        <taxon>Philodinidae</taxon>
        <taxon>Didymodactylos</taxon>
    </lineage>
</organism>
<gene>
    <name evidence="9" type="ORF">OVA965_LOCUS21033</name>
    <name evidence="10" type="ORF">TMI583_LOCUS21586</name>
</gene>
<dbReference type="InterPro" id="IPR043128">
    <property type="entry name" value="Rev_trsase/Diguanyl_cyclase"/>
</dbReference>
<dbReference type="InterPro" id="IPR001584">
    <property type="entry name" value="Integrase_cat-core"/>
</dbReference>
<dbReference type="PANTHER" id="PTHR37984:SF5">
    <property type="entry name" value="PROTEIN NYNRIN-LIKE"/>
    <property type="match status" value="1"/>
</dbReference>
<dbReference type="InterPro" id="IPR050951">
    <property type="entry name" value="Retrovirus_Pol_polyprotein"/>
</dbReference>
<comment type="caution">
    <text evidence="9">The sequence shown here is derived from an EMBL/GenBank/DDBJ whole genome shotgun (WGS) entry which is preliminary data.</text>
</comment>
<dbReference type="FunFam" id="3.30.420.10:FF:000032">
    <property type="entry name" value="Retrovirus-related Pol polyprotein from transposon 297-like Protein"/>
    <property type="match status" value="1"/>
</dbReference>
<dbReference type="SUPFAM" id="SSF53098">
    <property type="entry name" value="Ribonuclease H-like"/>
    <property type="match status" value="1"/>
</dbReference>
<dbReference type="SUPFAM" id="SSF56672">
    <property type="entry name" value="DNA/RNA polymerases"/>
    <property type="match status" value="1"/>
</dbReference>